<dbReference type="STRING" id="1419482.SAMN05444266_103173"/>
<dbReference type="Proteomes" id="UP000184420">
    <property type="component" value="Unassembled WGS sequence"/>
</dbReference>
<reference evidence="2 3" key="1">
    <citation type="submission" date="2016-11" db="EMBL/GenBank/DDBJ databases">
        <authorList>
            <person name="Jaros S."/>
            <person name="Januszkiewicz K."/>
            <person name="Wedrychowicz H."/>
        </authorList>
    </citation>
    <scope>NUCLEOTIDE SEQUENCE [LARGE SCALE GENOMIC DNA]</scope>
    <source>
        <strain evidence="2 3">DSM 27406</strain>
    </source>
</reference>
<keyword evidence="3" id="KW-1185">Reference proteome</keyword>
<name>A0A1M7A900_9BACT</name>
<dbReference type="EMBL" id="FRBL01000003">
    <property type="protein sequence ID" value="SHL39096.1"/>
    <property type="molecule type" value="Genomic_DNA"/>
</dbReference>
<protein>
    <recommendedName>
        <fullName evidence="4">Carboxypeptidase regulatory-like domain-containing protein</fullName>
    </recommendedName>
</protein>
<evidence type="ECO:0000313" key="2">
    <source>
        <dbReference type="EMBL" id="SHL39096.1"/>
    </source>
</evidence>
<evidence type="ECO:0000313" key="3">
    <source>
        <dbReference type="Proteomes" id="UP000184420"/>
    </source>
</evidence>
<dbReference type="Pfam" id="PF11306">
    <property type="entry name" value="DUF3108"/>
    <property type="match status" value="1"/>
</dbReference>
<dbReference type="AlphaFoldDB" id="A0A1M7A900"/>
<feature type="signal peptide" evidence="1">
    <location>
        <begin position="1"/>
        <end position="19"/>
    </location>
</feature>
<evidence type="ECO:0000256" key="1">
    <source>
        <dbReference type="SAM" id="SignalP"/>
    </source>
</evidence>
<dbReference type="RefSeq" id="WP_073079876.1">
    <property type="nucleotide sequence ID" value="NZ_FRBL01000003.1"/>
</dbReference>
<evidence type="ECO:0008006" key="4">
    <source>
        <dbReference type="Google" id="ProtNLM"/>
    </source>
</evidence>
<gene>
    <name evidence="2" type="ORF">SAMN05444266_103173</name>
</gene>
<organism evidence="2 3">
    <name type="scientific">Chitinophaga jiangningensis</name>
    <dbReference type="NCBI Taxonomy" id="1419482"/>
    <lineage>
        <taxon>Bacteria</taxon>
        <taxon>Pseudomonadati</taxon>
        <taxon>Bacteroidota</taxon>
        <taxon>Chitinophagia</taxon>
        <taxon>Chitinophagales</taxon>
        <taxon>Chitinophagaceae</taxon>
        <taxon>Chitinophaga</taxon>
    </lineage>
</organism>
<feature type="chain" id="PRO_5013065218" description="Carboxypeptidase regulatory-like domain-containing protein" evidence="1">
    <location>
        <begin position="20"/>
        <end position="432"/>
    </location>
</feature>
<dbReference type="OrthoDB" id="1297652at2"/>
<dbReference type="SUPFAM" id="SSF117074">
    <property type="entry name" value="Hypothetical protein PA1324"/>
    <property type="match status" value="1"/>
</dbReference>
<keyword evidence="1" id="KW-0732">Signal</keyword>
<sequence length="432" mass="48893">MLVQSIRPFALLLALSLFANRSEAQSKFDTKLLTPGKYNLTCFAIRDGGETEIGNFSLGIKTSADQLLLDASMVILGVNEPWLDTAVSDLQTFKPVYRASHSGNKDLVLHFGNEVTGIYLDKKTGKQQQIKENGSQYFVDSYTYPYLLALLPLASGYTTQIPVYEYKPENKHNVKQAEVEQVKSNTFVSKYTGTHPVWEVTVVEPATNERSVTYIDKDTRRIWQIDIYSNGQQLKLVDLERDYNPVKASFDKVATMKMIKNGNSLIVGEVFARDFDTQDHSILGKMKVNANPKQFAPKGTRIVLIPYTAYYQEWLKVNQAARKKGNSPVPLPDDVADCIKTTDVYDDKGHFEFVNLMPGEYMLYTQFDFDHTYTQAEVVGYTDHYLNGVFQNTTTDYVNRSYRVDAGAAVQKVVKIEKAGDKLEVKLKKTHN</sequence>
<dbReference type="InterPro" id="IPR021457">
    <property type="entry name" value="DUF3108"/>
</dbReference>
<proteinExistence type="predicted"/>
<accession>A0A1M7A900</accession>